<keyword evidence="1" id="KW-0472">Membrane</keyword>
<evidence type="ECO:0000256" key="1">
    <source>
        <dbReference type="SAM" id="Phobius"/>
    </source>
</evidence>
<feature type="transmembrane region" description="Helical" evidence="1">
    <location>
        <begin position="6"/>
        <end position="24"/>
    </location>
</feature>
<dbReference type="AlphaFoldDB" id="A0A4P6U5Q7"/>
<geneLocation type="plasmid" evidence="2">
    <name>unnamed</name>
</geneLocation>
<organism evidence="2 3">
    <name type="scientific">Streptomyces seoulensis</name>
    <dbReference type="NCBI Taxonomy" id="73044"/>
    <lineage>
        <taxon>Bacteria</taxon>
        <taxon>Bacillati</taxon>
        <taxon>Actinomycetota</taxon>
        <taxon>Actinomycetes</taxon>
        <taxon>Kitasatosporales</taxon>
        <taxon>Streptomycetaceae</taxon>
        <taxon>Streptomyces</taxon>
    </lineage>
</organism>
<accession>A0A4P6U5Q7</accession>
<dbReference type="Proteomes" id="UP000292547">
    <property type="component" value="Plasmid unnamed"/>
</dbReference>
<name>A0A4P6U5Q7_STRSO</name>
<dbReference type="STRING" id="73044.GCA_000725795_04858"/>
<protein>
    <submittedName>
        <fullName evidence="2">Uncharacterized protein</fullName>
    </submittedName>
</protein>
<keyword evidence="1" id="KW-0812">Transmembrane</keyword>
<keyword evidence="2" id="KW-0614">Plasmid</keyword>
<dbReference type="EMBL" id="CP032230">
    <property type="protein sequence ID" value="QBJ94474.1"/>
    <property type="molecule type" value="Genomic_DNA"/>
</dbReference>
<proteinExistence type="predicted"/>
<keyword evidence="1" id="KW-1133">Transmembrane helix</keyword>
<evidence type="ECO:0000313" key="3">
    <source>
        <dbReference type="Proteomes" id="UP000292547"/>
    </source>
</evidence>
<evidence type="ECO:0000313" key="2">
    <source>
        <dbReference type="EMBL" id="QBJ94474.1"/>
    </source>
</evidence>
<gene>
    <name evidence="2" type="ORF">D0Z67_29335</name>
</gene>
<reference evidence="2 3" key="1">
    <citation type="submission" date="2018-08" db="EMBL/GenBank/DDBJ databases">
        <title>The complete genome sequence of Streptomyces seoulensis, a pioneer strain for nickel superoxide dismutase discovery.</title>
        <authorList>
            <person name="Shin J."/>
            <person name="Lee J.-S."/>
            <person name="Lee E.-J."/>
            <person name="Youn H.-D."/>
        </authorList>
    </citation>
    <scope>NUCLEOTIDE SEQUENCE [LARGE SCALE GENOMIC DNA]</scope>
    <source>
        <strain evidence="2 3">KCTC 9819</strain>
        <plasmid evidence="2 3">unnamed</plasmid>
    </source>
</reference>
<dbReference type="KEGG" id="sseo:D0Z67_29335"/>
<sequence>MLSFVLWGIGIAVVVCGLASLFTRRLPLHKINGLMCLANSVIALGGVVDGSPVSASMSAGFAAVSGWLWWKGGGGDDTKRRLRTWARRFQGVRRTAPSAA</sequence>
<keyword evidence="3" id="KW-1185">Reference proteome</keyword>